<evidence type="ECO:0000256" key="1">
    <source>
        <dbReference type="SAM" id="MobiDB-lite"/>
    </source>
</evidence>
<proteinExistence type="predicted"/>
<dbReference type="EMBL" id="BTSX01000002">
    <property type="protein sequence ID" value="GMS84925.1"/>
    <property type="molecule type" value="Genomic_DNA"/>
</dbReference>
<name>A0AAV5SQP4_9BILA</name>
<feature type="non-terminal residue" evidence="2">
    <location>
        <position position="1"/>
    </location>
</feature>
<organism evidence="2 3">
    <name type="scientific">Pristionchus entomophagus</name>
    <dbReference type="NCBI Taxonomy" id="358040"/>
    <lineage>
        <taxon>Eukaryota</taxon>
        <taxon>Metazoa</taxon>
        <taxon>Ecdysozoa</taxon>
        <taxon>Nematoda</taxon>
        <taxon>Chromadorea</taxon>
        <taxon>Rhabditida</taxon>
        <taxon>Rhabditina</taxon>
        <taxon>Diplogasteromorpha</taxon>
        <taxon>Diplogasteroidea</taxon>
        <taxon>Neodiplogasteridae</taxon>
        <taxon>Pristionchus</taxon>
    </lineage>
</organism>
<evidence type="ECO:0000313" key="3">
    <source>
        <dbReference type="Proteomes" id="UP001432027"/>
    </source>
</evidence>
<protein>
    <submittedName>
        <fullName evidence="2">Uncharacterized protein</fullName>
    </submittedName>
</protein>
<dbReference type="Proteomes" id="UP001432027">
    <property type="component" value="Unassembled WGS sequence"/>
</dbReference>
<reference evidence="2" key="1">
    <citation type="submission" date="2023-10" db="EMBL/GenBank/DDBJ databases">
        <title>Genome assembly of Pristionchus species.</title>
        <authorList>
            <person name="Yoshida K."/>
            <person name="Sommer R.J."/>
        </authorList>
    </citation>
    <scope>NUCLEOTIDE SEQUENCE</scope>
    <source>
        <strain evidence="2">RS0144</strain>
    </source>
</reference>
<feature type="compositionally biased region" description="Basic and acidic residues" evidence="1">
    <location>
        <begin position="50"/>
        <end position="71"/>
    </location>
</feature>
<feature type="region of interest" description="Disordered" evidence="1">
    <location>
        <begin position="21"/>
        <end position="71"/>
    </location>
</feature>
<sequence>PLPSSSSSSISRLLAGRGALLTDGPRSAHARGVDWSRSSPQKGRRGSRKQARDTRSAAPVHRNEEKRRRMR</sequence>
<keyword evidence="3" id="KW-1185">Reference proteome</keyword>
<dbReference type="AlphaFoldDB" id="A0AAV5SQP4"/>
<accession>A0AAV5SQP4</accession>
<feature type="non-terminal residue" evidence="2">
    <location>
        <position position="71"/>
    </location>
</feature>
<evidence type="ECO:0000313" key="2">
    <source>
        <dbReference type="EMBL" id="GMS84925.1"/>
    </source>
</evidence>
<comment type="caution">
    <text evidence="2">The sequence shown here is derived from an EMBL/GenBank/DDBJ whole genome shotgun (WGS) entry which is preliminary data.</text>
</comment>
<gene>
    <name evidence="2" type="ORF">PENTCL1PPCAC_7100</name>
</gene>